<dbReference type="AlphaFoldDB" id="A0A0C3P5R8"/>
<accession>A0A0C3P5R8</accession>
<evidence type="ECO:0000313" key="2">
    <source>
        <dbReference type="Proteomes" id="UP000054217"/>
    </source>
</evidence>
<organism evidence="1 2">
    <name type="scientific">Pisolithus tinctorius Marx 270</name>
    <dbReference type="NCBI Taxonomy" id="870435"/>
    <lineage>
        <taxon>Eukaryota</taxon>
        <taxon>Fungi</taxon>
        <taxon>Dikarya</taxon>
        <taxon>Basidiomycota</taxon>
        <taxon>Agaricomycotina</taxon>
        <taxon>Agaricomycetes</taxon>
        <taxon>Agaricomycetidae</taxon>
        <taxon>Boletales</taxon>
        <taxon>Sclerodermatineae</taxon>
        <taxon>Pisolithaceae</taxon>
        <taxon>Pisolithus</taxon>
    </lineage>
</organism>
<keyword evidence="2" id="KW-1185">Reference proteome</keyword>
<dbReference type="InParanoid" id="A0A0C3P5R8"/>
<name>A0A0C3P5R8_PISTI</name>
<dbReference type="EMBL" id="KN831980">
    <property type="protein sequence ID" value="KIO02831.1"/>
    <property type="molecule type" value="Genomic_DNA"/>
</dbReference>
<proteinExistence type="predicted"/>
<gene>
    <name evidence="1" type="ORF">M404DRAFT_647358</name>
</gene>
<reference evidence="2" key="2">
    <citation type="submission" date="2015-01" db="EMBL/GenBank/DDBJ databases">
        <title>Evolutionary Origins and Diversification of the Mycorrhizal Mutualists.</title>
        <authorList>
            <consortium name="DOE Joint Genome Institute"/>
            <consortium name="Mycorrhizal Genomics Consortium"/>
            <person name="Kohler A."/>
            <person name="Kuo A."/>
            <person name="Nagy L.G."/>
            <person name="Floudas D."/>
            <person name="Copeland A."/>
            <person name="Barry K.W."/>
            <person name="Cichocki N."/>
            <person name="Veneault-Fourrey C."/>
            <person name="LaButti K."/>
            <person name="Lindquist E.A."/>
            <person name="Lipzen A."/>
            <person name="Lundell T."/>
            <person name="Morin E."/>
            <person name="Murat C."/>
            <person name="Riley R."/>
            <person name="Ohm R."/>
            <person name="Sun H."/>
            <person name="Tunlid A."/>
            <person name="Henrissat B."/>
            <person name="Grigoriev I.V."/>
            <person name="Hibbett D.S."/>
            <person name="Martin F."/>
        </authorList>
    </citation>
    <scope>NUCLEOTIDE SEQUENCE [LARGE SCALE GENOMIC DNA]</scope>
    <source>
        <strain evidence="2">Marx 270</strain>
    </source>
</reference>
<sequence length="77" mass="8412">MSFHLGSFDALVSETNLNLKVVSENLQVVEWWSLPPVASGIARCTCCAGRAAGATDVLVTEYNLPSQTINTDFYPKY</sequence>
<reference evidence="1 2" key="1">
    <citation type="submission" date="2014-04" db="EMBL/GenBank/DDBJ databases">
        <authorList>
            <consortium name="DOE Joint Genome Institute"/>
            <person name="Kuo A."/>
            <person name="Kohler A."/>
            <person name="Costa M.D."/>
            <person name="Nagy L.G."/>
            <person name="Floudas D."/>
            <person name="Copeland A."/>
            <person name="Barry K.W."/>
            <person name="Cichocki N."/>
            <person name="Veneault-Fourrey C."/>
            <person name="LaButti K."/>
            <person name="Lindquist E.A."/>
            <person name="Lipzen A."/>
            <person name="Lundell T."/>
            <person name="Morin E."/>
            <person name="Murat C."/>
            <person name="Sun H."/>
            <person name="Tunlid A."/>
            <person name="Henrissat B."/>
            <person name="Grigoriev I.V."/>
            <person name="Hibbett D.S."/>
            <person name="Martin F."/>
            <person name="Nordberg H.P."/>
            <person name="Cantor M.N."/>
            <person name="Hua S.X."/>
        </authorList>
    </citation>
    <scope>NUCLEOTIDE SEQUENCE [LARGE SCALE GENOMIC DNA]</scope>
    <source>
        <strain evidence="1 2">Marx 270</strain>
    </source>
</reference>
<evidence type="ECO:0000313" key="1">
    <source>
        <dbReference type="EMBL" id="KIO02831.1"/>
    </source>
</evidence>
<protein>
    <submittedName>
        <fullName evidence="1">Uncharacterized protein</fullName>
    </submittedName>
</protein>
<dbReference type="Proteomes" id="UP000054217">
    <property type="component" value="Unassembled WGS sequence"/>
</dbReference>
<dbReference type="HOGENOM" id="CLU_2639083_0_0_1"/>